<organism evidence="2 3">
    <name type="scientific">Pararcticibacter amylolyticus</name>
    <dbReference type="NCBI Taxonomy" id="2173175"/>
    <lineage>
        <taxon>Bacteria</taxon>
        <taxon>Pseudomonadati</taxon>
        <taxon>Bacteroidota</taxon>
        <taxon>Sphingobacteriia</taxon>
        <taxon>Sphingobacteriales</taxon>
        <taxon>Sphingobacteriaceae</taxon>
        <taxon>Pararcticibacter</taxon>
    </lineage>
</organism>
<evidence type="ECO:0000313" key="3">
    <source>
        <dbReference type="Proteomes" id="UP000245647"/>
    </source>
</evidence>
<dbReference type="EMBL" id="QEAS01000009">
    <property type="protein sequence ID" value="PWG80400.1"/>
    <property type="molecule type" value="Genomic_DNA"/>
</dbReference>
<accession>A0A2U2PGB8</accession>
<gene>
    <name evidence="2" type="ORF">DDR33_12385</name>
</gene>
<feature type="transmembrane region" description="Helical" evidence="1">
    <location>
        <begin position="119"/>
        <end position="138"/>
    </location>
</feature>
<keyword evidence="1" id="KW-0472">Membrane</keyword>
<reference evidence="2 3" key="1">
    <citation type="submission" date="2018-04" db="EMBL/GenBank/DDBJ databases">
        <title>Pedobacter chongqingensis sp. nov., isolated from a rottenly hemp rope.</title>
        <authorList>
            <person name="Cai Y."/>
        </authorList>
    </citation>
    <scope>NUCLEOTIDE SEQUENCE [LARGE SCALE GENOMIC DNA]</scope>
    <source>
        <strain evidence="2 3">FJ4-8</strain>
    </source>
</reference>
<dbReference type="OrthoDB" id="954677at2"/>
<keyword evidence="1" id="KW-0812">Transmembrane</keyword>
<dbReference type="AlphaFoldDB" id="A0A2U2PGB8"/>
<dbReference type="RefSeq" id="WP_109416107.1">
    <property type="nucleotide sequence ID" value="NZ_QEAS01000009.1"/>
</dbReference>
<name>A0A2U2PGB8_9SPHI</name>
<proteinExistence type="predicted"/>
<evidence type="ECO:0000256" key="1">
    <source>
        <dbReference type="SAM" id="Phobius"/>
    </source>
</evidence>
<dbReference type="Proteomes" id="UP000245647">
    <property type="component" value="Unassembled WGS sequence"/>
</dbReference>
<feature type="transmembrane region" description="Helical" evidence="1">
    <location>
        <begin position="144"/>
        <end position="161"/>
    </location>
</feature>
<feature type="transmembrane region" description="Helical" evidence="1">
    <location>
        <begin position="66"/>
        <end position="86"/>
    </location>
</feature>
<keyword evidence="3" id="KW-1185">Reference proteome</keyword>
<keyword evidence="1" id="KW-1133">Transmembrane helix</keyword>
<evidence type="ECO:0000313" key="2">
    <source>
        <dbReference type="EMBL" id="PWG80400.1"/>
    </source>
</evidence>
<protein>
    <submittedName>
        <fullName evidence="2">Uncharacterized protein</fullName>
    </submittedName>
</protein>
<sequence>MELNDLKSSWKKMNPSEMSKEQLNLLLSKNTHPVLKKIRTQAAVEAAGWSVFLACYYSMFDGSEKSILANVVLVVSIMLALVHHFAGFQFFRNVVLGEDIVSSLKNYTRKAGKYSTVSILLRALFMAGLLFFFCSGLTFSKGMILALSLIVLVFAGQLYLLSRIWKNRLDKLKSVTEQFTSA</sequence>
<comment type="caution">
    <text evidence="2">The sequence shown here is derived from an EMBL/GenBank/DDBJ whole genome shotgun (WGS) entry which is preliminary data.</text>
</comment>